<dbReference type="PANTHER" id="PTHR46648">
    <property type="entry name" value="HIT FAMILY PROTEIN 1"/>
    <property type="match status" value="1"/>
</dbReference>
<proteinExistence type="predicted"/>
<feature type="domain" description="HIT" evidence="2">
    <location>
        <begin position="38"/>
        <end position="143"/>
    </location>
</feature>
<evidence type="ECO:0000313" key="3">
    <source>
        <dbReference type="EMBL" id="TDE99081.1"/>
    </source>
</evidence>
<dbReference type="Gene3D" id="3.30.428.10">
    <property type="entry name" value="HIT-like"/>
    <property type="match status" value="1"/>
</dbReference>
<dbReference type="InterPro" id="IPR036265">
    <property type="entry name" value="HIT-like_sf"/>
</dbReference>
<name>A0ABY2EAV5_9MICO</name>
<reference evidence="3 4" key="1">
    <citation type="submission" date="2019-03" db="EMBL/GenBank/DDBJ databases">
        <title>Genomic features of bacteria from cold environments.</title>
        <authorList>
            <person name="Shen L."/>
        </authorList>
    </citation>
    <scope>NUCLEOTIDE SEQUENCE [LARGE SCALE GENOMIC DNA]</scope>
    <source>
        <strain evidence="4">T3246-1</strain>
    </source>
</reference>
<evidence type="ECO:0000256" key="1">
    <source>
        <dbReference type="PROSITE-ProRule" id="PRU00464"/>
    </source>
</evidence>
<dbReference type="PRINTS" id="PR00332">
    <property type="entry name" value="HISTRIAD"/>
</dbReference>
<evidence type="ECO:0000259" key="2">
    <source>
        <dbReference type="PROSITE" id="PS51084"/>
    </source>
</evidence>
<organism evidence="3 4">
    <name type="scientific">Occultella glacieicola</name>
    <dbReference type="NCBI Taxonomy" id="2518684"/>
    <lineage>
        <taxon>Bacteria</taxon>
        <taxon>Bacillati</taxon>
        <taxon>Actinomycetota</taxon>
        <taxon>Actinomycetes</taxon>
        <taxon>Micrococcales</taxon>
        <taxon>Ruaniaceae</taxon>
        <taxon>Occultella</taxon>
    </lineage>
</organism>
<keyword evidence="4" id="KW-1185">Reference proteome</keyword>
<dbReference type="InterPro" id="IPR011146">
    <property type="entry name" value="HIT-like"/>
</dbReference>
<protein>
    <submittedName>
        <fullName evidence="3">HIT family protein</fullName>
    </submittedName>
</protein>
<dbReference type="PANTHER" id="PTHR46648:SF1">
    <property type="entry name" value="ADENOSINE 5'-MONOPHOSPHORAMIDASE HNT1"/>
    <property type="match status" value="1"/>
</dbReference>
<dbReference type="Proteomes" id="UP000504882">
    <property type="component" value="Unassembled WGS sequence"/>
</dbReference>
<feature type="short sequence motif" description="Histidine triad motif" evidence="1">
    <location>
        <begin position="128"/>
        <end position="132"/>
    </location>
</feature>
<sequence>MDGRLRLRPAGRGVARPVSVTGTGADRPVGALPDRDCLFCRIVAGAEAAHVVARTEETVAFLDIRPLFKGHTLVVPTRHVVTLTNLPTALAGPFLTAVQRVAAAVPVALGAQGTFVAVNNVVSQSVPHLHAHVVPRTKGDGLRGFFWPRTTYADDGEAAAYARTLREAVAGSGSTGS</sequence>
<dbReference type="InterPro" id="IPR001310">
    <property type="entry name" value="Histidine_triad_HIT"/>
</dbReference>
<gene>
    <name evidence="3" type="ORF">EXU48_02560</name>
</gene>
<dbReference type="Pfam" id="PF01230">
    <property type="entry name" value="HIT"/>
    <property type="match status" value="1"/>
</dbReference>
<accession>A0ABY2EAV5</accession>
<dbReference type="EMBL" id="SMNA01000001">
    <property type="protein sequence ID" value="TDE99081.1"/>
    <property type="molecule type" value="Genomic_DNA"/>
</dbReference>
<evidence type="ECO:0000313" key="4">
    <source>
        <dbReference type="Proteomes" id="UP000504882"/>
    </source>
</evidence>
<comment type="caution">
    <text evidence="3">The sequence shown here is derived from an EMBL/GenBank/DDBJ whole genome shotgun (WGS) entry which is preliminary data.</text>
</comment>
<dbReference type="SUPFAM" id="SSF54197">
    <property type="entry name" value="HIT-like"/>
    <property type="match status" value="1"/>
</dbReference>
<dbReference type="PROSITE" id="PS51084">
    <property type="entry name" value="HIT_2"/>
    <property type="match status" value="1"/>
</dbReference>